<proteinExistence type="predicted"/>
<organism evidence="2 3">
    <name type="scientific">Symbiodinium natans</name>
    <dbReference type="NCBI Taxonomy" id="878477"/>
    <lineage>
        <taxon>Eukaryota</taxon>
        <taxon>Sar</taxon>
        <taxon>Alveolata</taxon>
        <taxon>Dinophyceae</taxon>
        <taxon>Suessiales</taxon>
        <taxon>Symbiodiniaceae</taxon>
        <taxon>Symbiodinium</taxon>
    </lineage>
</organism>
<evidence type="ECO:0000256" key="1">
    <source>
        <dbReference type="SAM" id="MobiDB-lite"/>
    </source>
</evidence>
<dbReference type="OrthoDB" id="436646at2759"/>
<dbReference type="EMBL" id="CAJNDS010002392">
    <property type="protein sequence ID" value="CAE7458724.1"/>
    <property type="molecule type" value="Genomic_DNA"/>
</dbReference>
<dbReference type="Proteomes" id="UP000604046">
    <property type="component" value="Unassembled WGS sequence"/>
</dbReference>
<protein>
    <submittedName>
        <fullName evidence="2">Uncharacterized protein</fullName>
    </submittedName>
</protein>
<feature type="compositionally biased region" description="Acidic residues" evidence="1">
    <location>
        <begin position="156"/>
        <end position="168"/>
    </location>
</feature>
<feature type="compositionally biased region" description="Polar residues" evidence="1">
    <location>
        <begin position="215"/>
        <end position="224"/>
    </location>
</feature>
<evidence type="ECO:0000313" key="2">
    <source>
        <dbReference type="EMBL" id="CAE7458724.1"/>
    </source>
</evidence>
<sequence>MSEIGSSLQARAELQHIAAAVLASLLQLDSEVAKIAYIRLDDSFQEPLWRQAAVVAIADDELTLAVRISSEEAAEGSATTVKVGNRRFVLVRGAPDQLRERCQEPHVSLEVKPQELCKAALQLVEAEADVVYVTASEDTEVAPPQKAKKSAVTADSESDSEESSEDGGVDLSKLLAKARKTWLDTGSSSDADGNAPRGRNKSIKQRFPFLEKTTTKAPSSSSLDPTAALQMQLLKGKNQDPLQTLVALELLKATRAKPKHRRDPSTSSSSSSQSRNGTNDRRNKAPQGLGKAFANYRQSKKRMFRNPKKHIKKYVREVQEQLGAGPDTPFRLTDYSKKIWWGRQRTLQRLHVLLSEVLTLQLENKHEEATLQVVLGLRAIHQAALDGGSWEIAWLLTHVEDPIQRRRFGGEESQLETVAAYLRSQQELEKRARQARLGGRTDLNSEDNPNPDQAADKEKERRFRKGAGKGQDN</sequence>
<feature type="compositionally biased region" description="Low complexity" evidence="1">
    <location>
        <begin position="265"/>
        <end position="274"/>
    </location>
</feature>
<feature type="region of interest" description="Disordered" evidence="1">
    <location>
        <begin position="183"/>
        <end position="224"/>
    </location>
</feature>
<name>A0A812RZH4_9DINO</name>
<gene>
    <name evidence="2" type="ORF">SNAT2548_LOCUS25419</name>
</gene>
<keyword evidence="3" id="KW-1185">Reference proteome</keyword>
<comment type="caution">
    <text evidence="2">The sequence shown here is derived from an EMBL/GenBank/DDBJ whole genome shotgun (WGS) entry which is preliminary data.</text>
</comment>
<reference evidence="2" key="1">
    <citation type="submission" date="2021-02" db="EMBL/GenBank/DDBJ databases">
        <authorList>
            <person name="Dougan E. K."/>
            <person name="Rhodes N."/>
            <person name="Thang M."/>
            <person name="Chan C."/>
        </authorList>
    </citation>
    <scope>NUCLEOTIDE SEQUENCE</scope>
</reference>
<feature type="region of interest" description="Disordered" evidence="1">
    <location>
        <begin position="138"/>
        <end position="171"/>
    </location>
</feature>
<feature type="region of interest" description="Disordered" evidence="1">
    <location>
        <begin position="253"/>
        <end position="291"/>
    </location>
</feature>
<feature type="region of interest" description="Disordered" evidence="1">
    <location>
        <begin position="431"/>
        <end position="473"/>
    </location>
</feature>
<dbReference type="AlphaFoldDB" id="A0A812RZH4"/>
<evidence type="ECO:0000313" key="3">
    <source>
        <dbReference type="Proteomes" id="UP000604046"/>
    </source>
</evidence>
<accession>A0A812RZH4</accession>